<protein>
    <submittedName>
        <fullName evidence="2">Uncharacterized protein</fullName>
    </submittedName>
</protein>
<reference evidence="2" key="1">
    <citation type="journal article" date="2020" name="Stud. Mycol.">
        <title>101 Dothideomycetes genomes: a test case for predicting lifestyles and emergence of pathogens.</title>
        <authorList>
            <person name="Haridas S."/>
            <person name="Albert R."/>
            <person name="Binder M."/>
            <person name="Bloem J."/>
            <person name="Labutti K."/>
            <person name="Salamov A."/>
            <person name="Andreopoulos B."/>
            <person name="Baker S."/>
            <person name="Barry K."/>
            <person name="Bills G."/>
            <person name="Bluhm B."/>
            <person name="Cannon C."/>
            <person name="Castanera R."/>
            <person name="Culley D."/>
            <person name="Daum C."/>
            <person name="Ezra D."/>
            <person name="Gonzalez J."/>
            <person name="Henrissat B."/>
            <person name="Kuo A."/>
            <person name="Liang C."/>
            <person name="Lipzen A."/>
            <person name="Lutzoni F."/>
            <person name="Magnuson J."/>
            <person name="Mondo S."/>
            <person name="Nolan M."/>
            <person name="Ohm R."/>
            <person name="Pangilinan J."/>
            <person name="Park H.-J."/>
            <person name="Ramirez L."/>
            <person name="Alfaro M."/>
            <person name="Sun H."/>
            <person name="Tritt A."/>
            <person name="Yoshinaga Y."/>
            <person name="Zwiers L.-H."/>
            <person name="Turgeon B."/>
            <person name="Goodwin S."/>
            <person name="Spatafora J."/>
            <person name="Crous P."/>
            <person name="Grigoriev I."/>
        </authorList>
    </citation>
    <scope>NUCLEOTIDE SEQUENCE</scope>
    <source>
        <strain evidence="2">HMLAC05119</strain>
    </source>
</reference>
<evidence type="ECO:0000313" key="3">
    <source>
        <dbReference type="Proteomes" id="UP000800096"/>
    </source>
</evidence>
<gene>
    <name evidence="2" type="ORF">BDU57DRAFT_520046</name>
</gene>
<name>A0A6A5QJ64_AMPQU</name>
<sequence length="79" mass="8713">MALIAAVRSRVRVRARHSATNSSTMCILIQHVSTLTSFPLCLIANLFWYCVLISHSSPQTSPPLATPRSLSKYSDPANR</sequence>
<accession>A0A6A5QJ64</accession>
<evidence type="ECO:0000256" key="1">
    <source>
        <dbReference type="SAM" id="MobiDB-lite"/>
    </source>
</evidence>
<dbReference type="AlphaFoldDB" id="A0A6A5QJ64"/>
<dbReference type="EMBL" id="ML979137">
    <property type="protein sequence ID" value="KAF1914858.1"/>
    <property type="molecule type" value="Genomic_DNA"/>
</dbReference>
<evidence type="ECO:0000313" key="2">
    <source>
        <dbReference type="EMBL" id="KAF1914858.1"/>
    </source>
</evidence>
<feature type="region of interest" description="Disordered" evidence="1">
    <location>
        <begin position="57"/>
        <end position="79"/>
    </location>
</feature>
<proteinExistence type="predicted"/>
<keyword evidence="3" id="KW-1185">Reference proteome</keyword>
<organism evidence="2 3">
    <name type="scientific">Ampelomyces quisqualis</name>
    <name type="common">Powdery mildew agent</name>
    <dbReference type="NCBI Taxonomy" id="50730"/>
    <lineage>
        <taxon>Eukaryota</taxon>
        <taxon>Fungi</taxon>
        <taxon>Dikarya</taxon>
        <taxon>Ascomycota</taxon>
        <taxon>Pezizomycotina</taxon>
        <taxon>Dothideomycetes</taxon>
        <taxon>Pleosporomycetidae</taxon>
        <taxon>Pleosporales</taxon>
        <taxon>Pleosporineae</taxon>
        <taxon>Phaeosphaeriaceae</taxon>
        <taxon>Ampelomyces</taxon>
    </lineage>
</organism>
<dbReference type="Proteomes" id="UP000800096">
    <property type="component" value="Unassembled WGS sequence"/>
</dbReference>